<dbReference type="SUPFAM" id="SSF53335">
    <property type="entry name" value="S-adenosyl-L-methionine-dependent methyltransferases"/>
    <property type="match status" value="1"/>
</dbReference>
<reference evidence="7" key="1">
    <citation type="submission" date="2021-05" db="EMBL/GenBank/DDBJ databases">
        <authorList>
            <person name="Pietrasiak N."/>
            <person name="Ward R."/>
            <person name="Stajich J.E."/>
            <person name="Kurbessoian T."/>
        </authorList>
    </citation>
    <scope>NUCLEOTIDE SEQUENCE</scope>
    <source>
        <strain evidence="7">GSE-TBD4-15B</strain>
    </source>
</reference>
<feature type="binding site" evidence="6">
    <location>
        <position position="166"/>
    </location>
    <ligand>
        <name>S-adenosyl-L-methionine</name>
        <dbReference type="ChEBI" id="CHEBI:59789"/>
    </ligand>
</feature>
<dbReference type="EMBL" id="JAHHHV010000039">
    <property type="protein sequence ID" value="MBW4465348.1"/>
    <property type="molecule type" value="Genomic_DNA"/>
</dbReference>
<reference evidence="7" key="2">
    <citation type="journal article" date="2022" name="Microbiol. Resour. Announc.">
        <title>Metagenome Sequencing to Explore Phylogenomics of Terrestrial Cyanobacteria.</title>
        <authorList>
            <person name="Ward R.D."/>
            <person name="Stajich J.E."/>
            <person name="Johansen J.R."/>
            <person name="Huntemann M."/>
            <person name="Clum A."/>
            <person name="Foster B."/>
            <person name="Foster B."/>
            <person name="Roux S."/>
            <person name="Palaniappan K."/>
            <person name="Varghese N."/>
            <person name="Mukherjee S."/>
            <person name="Reddy T.B.K."/>
            <person name="Daum C."/>
            <person name="Copeland A."/>
            <person name="Chen I.A."/>
            <person name="Ivanova N.N."/>
            <person name="Kyrpides N.C."/>
            <person name="Shapiro N."/>
            <person name="Eloe-Fadrosh E.A."/>
            <person name="Pietrasiak N."/>
        </authorList>
    </citation>
    <scope>NUCLEOTIDE SEQUENCE</scope>
    <source>
        <strain evidence="7">GSE-TBD4-15B</strain>
    </source>
</reference>
<dbReference type="Proteomes" id="UP000707356">
    <property type="component" value="Unassembled WGS sequence"/>
</dbReference>
<dbReference type="AlphaFoldDB" id="A0A951P9W7"/>
<evidence type="ECO:0000256" key="4">
    <source>
        <dbReference type="ARBA" id="ARBA00022679"/>
    </source>
</evidence>
<dbReference type="GO" id="GO:0005840">
    <property type="term" value="C:ribosome"/>
    <property type="evidence" value="ECO:0007669"/>
    <property type="project" value="UniProtKB-KW"/>
</dbReference>
<dbReference type="InterPro" id="IPR004498">
    <property type="entry name" value="Ribosomal_PrmA_MeTrfase"/>
</dbReference>
<sequence length="299" mass="33010">MANSWWEIQVACEPIAEDMVHWRLEDFGCRGSSSQAKDYGCLVSAYLPQIKAQQLDLAALALRLKQDALCTEIALPIVQWHLIDEEDWSSSWKEHWHPQEIGDRFLINPAWIAPPETTDRLIIKLDPGVAFGTGAHATTQLCLESLEMRLGESAESAAEITVADIGCGSGILSVGALMLGAKKAYAVDTDPLAVKAAAENREMNLIDPDRLLVAEGSIERLKELIDSPVDGILCNILAEVIIDLIPGMSELAKPTAWGILSGILLEQVKPIADRLEQHGWTVATLWRRQDWCCLNIRRV</sequence>
<comment type="caution">
    <text evidence="7">The sequence shown here is derived from an EMBL/GenBank/DDBJ whole genome shotgun (WGS) entry which is preliminary data.</text>
</comment>
<evidence type="ECO:0000313" key="7">
    <source>
        <dbReference type="EMBL" id="MBW4465348.1"/>
    </source>
</evidence>
<keyword evidence="3 6" id="KW-0489">Methyltransferase</keyword>
<dbReference type="InterPro" id="IPR050078">
    <property type="entry name" value="Ribosomal_L11_MeTrfase_PrmA"/>
</dbReference>
<dbReference type="HAMAP" id="MF_00735">
    <property type="entry name" value="Methyltr_PrmA"/>
    <property type="match status" value="1"/>
</dbReference>
<organism evidence="7 8">
    <name type="scientific">Pegethrix bostrychoides GSE-TBD4-15B</name>
    <dbReference type="NCBI Taxonomy" id="2839662"/>
    <lineage>
        <taxon>Bacteria</taxon>
        <taxon>Bacillati</taxon>
        <taxon>Cyanobacteriota</taxon>
        <taxon>Cyanophyceae</taxon>
        <taxon>Oculatellales</taxon>
        <taxon>Oculatellaceae</taxon>
        <taxon>Pegethrix</taxon>
    </lineage>
</organism>
<keyword evidence="5 6" id="KW-0949">S-adenosyl-L-methionine</keyword>
<feature type="binding site" evidence="6">
    <location>
        <position position="235"/>
    </location>
    <ligand>
        <name>S-adenosyl-L-methionine</name>
        <dbReference type="ChEBI" id="CHEBI:59789"/>
    </ligand>
</feature>
<keyword evidence="4 6" id="KW-0808">Transferase</keyword>
<evidence type="ECO:0000256" key="2">
    <source>
        <dbReference type="ARBA" id="ARBA00022490"/>
    </source>
</evidence>
<dbReference type="CDD" id="cd02440">
    <property type="entry name" value="AdoMet_MTases"/>
    <property type="match status" value="1"/>
</dbReference>
<protein>
    <recommendedName>
        <fullName evidence="6">Ribosomal protein L11 methyltransferase</fullName>
        <shortName evidence="6">L11 Mtase</shortName>
        <ecNumber evidence="6">2.1.1.-</ecNumber>
    </recommendedName>
</protein>
<accession>A0A951P9W7</accession>
<dbReference type="PIRSF" id="PIRSF000401">
    <property type="entry name" value="RPL11_MTase"/>
    <property type="match status" value="1"/>
</dbReference>
<keyword evidence="2 6" id="KW-0963">Cytoplasm</keyword>
<dbReference type="InterPro" id="IPR029063">
    <property type="entry name" value="SAM-dependent_MTases_sf"/>
</dbReference>
<comment type="catalytic activity">
    <reaction evidence="6">
        <text>L-lysyl-[protein] + 3 S-adenosyl-L-methionine = N(6),N(6),N(6)-trimethyl-L-lysyl-[protein] + 3 S-adenosyl-L-homocysteine + 3 H(+)</text>
        <dbReference type="Rhea" id="RHEA:54192"/>
        <dbReference type="Rhea" id="RHEA-COMP:9752"/>
        <dbReference type="Rhea" id="RHEA-COMP:13826"/>
        <dbReference type="ChEBI" id="CHEBI:15378"/>
        <dbReference type="ChEBI" id="CHEBI:29969"/>
        <dbReference type="ChEBI" id="CHEBI:57856"/>
        <dbReference type="ChEBI" id="CHEBI:59789"/>
        <dbReference type="ChEBI" id="CHEBI:61961"/>
    </reaction>
</comment>
<keyword evidence="7" id="KW-0687">Ribonucleoprotein</keyword>
<dbReference type="PANTHER" id="PTHR43648:SF1">
    <property type="entry name" value="ELECTRON TRANSFER FLAVOPROTEIN BETA SUBUNIT LYSINE METHYLTRANSFERASE"/>
    <property type="match status" value="1"/>
</dbReference>
<feature type="binding site" evidence="6">
    <location>
        <position position="188"/>
    </location>
    <ligand>
        <name>S-adenosyl-L-methionine</name>
        <dbReference type="ChEBI" id="CHEBI:59789"/>
    </ligand>
</feature>
<evidence type="ECO:0000256" key="3">
    <source>
        <dbReference type="ARBA" id="ARBA00022603"/>
    </source>
</evidence>
<evidence type="ECO:0000256" key="1">
    <source>
        <dbReference type="ARBA" id="ARBA00009741"/>
    </source>
</evidence>
<evidence type="ECO:0000256" key="5">
    <source>
        <dbReference type="ARBA" id="ARBA00022691"/>
    </source>
</evidence>
<proteinExistence type="inferred from homology"/>
<gene>
    <name evidence="6 7" type="primary">prmA</name>
    <name evidence="7" type="ORF">KME07_07900</name>
</gene>
<comment type="subcellular location">
    <subcellularLocation>
        <location evidence="6">Cytoplasm</location>
    </subcellularLocation>
</comment>
<comment type="similarity">
    <text evidence="1 6">Belongs to the methyltransferase superfamily. PrmA family.</text>
</comment>
<dbReference type="Pfam" id="PF06325">
    <property type="entry name" value="PrmA"/>
    <property type="match status" value="1"/>
</dbReference>
<dbReference type="Gene3D" id="3.40.50.150">
    <property type="entry name" value="Vaccinia Virus protein VP39"/>
    <property type="match status" value="1"/>
</dbReference>
<dbReference type="GO" id="GO:0005737">
    <property type="term" value="C:cytoplasm"/>
    <property type="evidence" value="ECO:0007669"/>
    <property type="project" value="UniProtKB-SubCell"/>
</dbReference>
<name>A0A951P9W7_9CYAN</name>
<dbReference type="GO" id="GO:0008276">
    <property type="term" value="F:protein methyltransferase activity"/>
    <property type="evidence" value="ECO:0007669"/>
    <property type="project" value="UniProtKB-UniRule"/>
</dbReference>
<dbReference type="PANTHER" id="PTHR43648">
    <property type="entry name" value="ELECTRON TRANSFER FLAVOPROTEIN BETA SUBUNIT LYSINE METHYLTRANSFERASE"/>
    <property type="match status" value="1"/>
</dbReference>
<keyword evidence="7" id="KW-0689">Ribosomal protein</keyword>
<feature type="binding site" evidence="6">
    <location>
        <position position="139"/>
    </location>
    <ligand>
        <name>S-adenosyl-L-methionine</name>
        <dbReference type="ChEBI" id="CHEBI:59789"/>
    </ligand>
</feature>
<dbReference type="EC" id="2.1.1.-" evidence="6"/>
<dbReference type="GO" id="GO:0032259">
    <property type="term" value="P:methylation"/>
    <property type="evidence" value="ECO:0007669"/>
    <property type="project" value="UniProtKB-KW"/>
</dbReference>
<evidence type="ECO:0000313" key="8">
    <source>
        <dbReference type="Proteomes" id="UP000707356"/>
    </source>
</evidence>
<comment type="function">
    <text evidence="6">Methylates ribosomal protein L11.</text>
</comment>
<dbReference type="NCBIfam" id="TIGR00406">
    <property type="entry name" value="prmA"/>
    <property type="match status" value="1"/>
</dbReference>
<evidence type="ECO:0000256" key="6">
    <source>
        <dbReference type="HAMAP-Rule" id="MF_00735"/>
    </source>
</evidence>